<dbReference type="KEGG" id="emar:D1013_14140"/>
<dbReference type="PANTHER" id="PTHR46182">
    <property type="entry name" value="FI19480P1"/>
    <property type="match status" value="1"/>
</dbReference>
<dbReference type="OrthoDB" id="872573at2"/>
<dbReference type="Gene3D" id="1.50.10.20">
    <property type="match status" value="1"/>
</dbReference>
<dbReference type="Proteomes" id="UP000276309">
    <property type="component" value="Chromosome"/>
</dbReference>
<evidence type="ECO:0000313" key="5">
    <source>
        <dbReference type="Proteomes" id="UP000276309"/>
    </source>
</evidence>
<dbReference type="InterPro" id="IPR008928">
    <property type="entry name" value="6-hairpin_glycosidase_sf"/>
</dbReference>
<dbReference type="InterPro" id="IPR002126">
    <property type="entry name" value="Cadherin-like_dom"/>
</dbReference>
<organism evidence="4 5">
    <name type="scientific">Euzebyella marina</name>
    <dbReference type="NCBI Taxonomy" id="1761453"/>
    <lineage>
        <taxon>Bacteria</taxon>
        <taxon>Pseudomonadati</taxon>
        <taxon>Bacteroidota</taxon>
        <taxon>Flavobacteriia</taxon>
        <taxon>Flavobacteriales</taxon>
        <taxon>Flavobacteriaceae</taxon>
        <taxon>Euzebyella</taxon>
    </lineage>
</organism>
<feature type="compositionally biased region" description="Basic and acidic residues" evidence="1">
    <location>
        <begin position="348"/>
        <end position="358"/>
    </location>
</feature>
<dbReference type="CDD" id="cd00146">
    <property type="entry name" value="PKD"/>
    <property type="match status" value="4"/>
</dbReference>
<evidence type="ECO:0000313" key="4">
    <source>
        <dbReference type="EMBL" id="AYN68439.1"/>
    </source>
</evidence>
<dbReference type="GO" id="GO:0031410">
    <property type="term" value="C:cytoplasmic vesicle"/>
    <property type="evidence" value="ECO:0007669"/>
    <property type="project" value="TreeGrafter"/>
</dbReference>
<dbReference type="InterPro" id="IPR022409">
    <property type="entry name" value="PKD/Chitinase_dom"/>
</dbReference>
<dbReference type="SMART" id="SM00089">
    <property type="entry name" value="PKD"/>
    <property type="match status" value="4"/>
</dbReference>
<dbReference type="AlphaFoldDB" id="A0A3G2L846"/>
<reference evidence="4 5" key="1">
    <citation type="submission" date="2018-08" db="EMBL/GenBank/DDBJ databases">
        <title>The reduced genetic potential of extracellular carbohydrate catabolism in Euzebyella marina RN62, a Flavobacteriia bacterium isolated from the hadal water.</title>
        <authorList>
            <person name="Xue C."/>
        </authorList>
    </citation>
    <scope>NUCLEOTIDE SEQUENCE [LARGE SCALE GENOMIC DNA]</scope>
    <source>
        <strain evidence="4 5">RN62</strain>
    </source>
</reference>
<feature type="domain" description="Cadherin" evidence="3">
    <location>
        <begin position="535"/>
        <end position="643"/>
    </location>
</feature>
<feature type="compositionally biased region" description="Acidic residues" evidence="1">
    <location>
        <begin position="295"/>
        <end position="312"/>
    </location>
</feature>
<dbReference type="EMBL" id="CP032050">
    <property type="protein sequence ID" value="AYN68439.1"/>
    <property type="molecule type" value="Genomic_DNA"/>
</dbReference>
<dbReference type="GO" id="GO:0016020">
    <property type="term" value="C:membrane"/>
    <property type="evidence" value="ECO:0007669"/>
    <property type="project" value="InterPro"/>
</dbReference>
<feature type="domain" description="PKD" evidence="2">
    <location>
        <begin position="641"/>
        <end position="726"/>
    </location>
</feature>
<dbReference type="PROSITE" id="PS50268">
    <property type="entry name" value="CADHERIN_2"/>
    <property type="match status" value="1"/>
</dbReference>
<gene>
    <name evidence="4" type="ORF">D1013_14140</name>
</gene>
<dbReference type="PROSITE" id="PS50093">
    <property type="entry name" value="PKD"/>
    <property type="match status" value="4"/>
</dbReference>
<dbReference type="InterPro" id="IPR013783">
    <property type="entry name" value="Ig-like_fold"/>
</dbReference>
<dbReference type="GO" id="GO:0005975">
    <property type="term" value="P:carbohydrate metabolic process"/>
    <property type="evidence" value="ECO:0007669"/>
    <property type="project" value="InterPro"/>
</dbReference>
<feature type="domain" description="PKD" evidence="2">
    <location>
        <begin position="377"/>
        <end position="457"/>
    </location>
</feature>
<feature type="region of interest" description="Disordered" evidence="1">
    <location>
        <begin position="48"/>
        <end position="78"/>
    </location>
</feature>
<feature type="compositionally biased region" description="Polar residues" evidence="1">
    <location>
        <begin position="257"/>
        <end position="292"/>
    </location>
</feature>
<dbReference type="FunFam" id="2.60.40.10:FF:000270">
    <property type="entry name" value="Cell surface protein"/>
    <property type="match status" value="2"/>
</dbReference>
<feature type="region of interest" description="Disordered" evidence="1">
    <location>
        <begin position="480"/>
        <end position="520"/>
    </location>
</feature>
<dbReference type="GO" id="GO:0005509">
    <property type="term" value="F:calcium ion binding"/>
    <property type="evidence" value="ECO:0007669"/>
    <property type="project" value="InterPro"/>
</dbReference>
<feature type="domain" description="PKD" evidence="2">
    <location>
        <begin position="553"/>
        <end position="640"/>
    </location>
</feature>
<dbReference type="InterPro" id="IPR000601">
    <property type="entry name" value="PKD_dom"/>
</dbReference>
<feature type="region of interest" description="Disordered" evidence="1">
    <location>
        <begin position="257"/>
        <end position="406"/>
    </location>
</feature>
<proteinExistence type="predicted"/>
<dbReference type="GO" id="GO:0007156">
    <property type="term" value="P:homophilic cell adhesion via plasma membrane adhesion molecules"/>
    <property type="evidence" value="ECO:0007669"/>
    <property type="project" value="InterPro"/>
</dbReference>
<dbReference type="InterPro" id="IPR029865">
    <property type="entry name" value="KIAA0319-like"/>
</dbReference>
<dbReference type="Pfam" id="PF18911">
    <property type="entry name" value="PKD_4"/>
    <property type="match status" value="4"/>
</dbReference>
<sequence length="1066" mass="117979">MKLVPTTLNKSFLCSVFLCLSVCISCNKDEDVFYEAIKNGDLINNVDNLKKDNDVDETEQNPEQEEDDNTEESLIPPSEDEEVIDSIVVKRTTAFAPIQDAYIENGNGKNSEIIRLQENKRTSYLLYDLSAVDSINGKIIDSYLEFTVDKDSGNGLIQVLKGSSNQWNESNLNDNIAPEPLEEIGNIKDDYKVGQTITINLISEDITAEKTTFILVHSDGDDLAIASKENPTQNAPTLVVTYETSPASENIESFVNNPSSIVSHTPNPQNLDSPNGEINNDSEGNEDSQVPSAENPDDETNENNSEPDDEKEGDGSSAGVDNNQESSTEDEDNNSGEGGEQNTENEVAQEKDEEKDSSSEEDNSENNSSIPPTNEKPNARISANKTKGEAPLKVDFNSSNSSDDKSIVTYKWDFKDGNGSSEKSVSHTFEKEGEYTVLLTVIDEEGQRDSDTVVITVDGKKNEAPTAKISANTTKGNAPLEVRFNSSSSSDDNEIEAYKWDFDDNSTSSSENPRHTFTEPGEYEVKLTVTDNSGLKNTSSLTVVVNAPSNEKPVAKISANTTKGEAPLEVRFSSSNSTDDDEIDSYEWDFGDGSTSSSENLRHTFSESGNYEVELTVTDKKGLTNTSSLTIVVEEPSNQKPVAVVKANTKNGTAPLTVQFSGSSSSDDKRVTSYQWDFGSHGTSQEDNPEMTFEQSGTYVVTLMVSDEQGLTDTDNITITVEPEAEPETPSTAGEVRYWQNLFDSRWSSERSKAYSMANSRGKNQEYYYLGLYIDGLSSMWQATGDNSYLDTALDIVGITVDKATSVGGGFLGWPASDGNQYGLWDTHYWRVVATLLRIMDQSNVKSDSKYRSIFNELLAFSEKHIWERYDVEHSSKIYRSNTHMSSHWARIGMELYLITKKNKYKQVFENMSHGSMPGLPSNFRNQIYPNPKNSSAYAWDKKWGTYGSNVQDTSHGGAIVSFWLLAYENGMYWNKSDMNALLKTVDIVWLDSDTDKIARNVDGTGGYGSQGKIHEWLNLARYSQSLQNKIKKHYDKSHLDFFGPQAIGIAALNAKILADGRAVYP</sequence>
<protein>
    <submittedName>
        <fullName evidence="4">PKD domain-containing protein</fullName>
    </submittedName>
</protein>
<accession>A0A3G2L846</accession>
<dbReference type="RefSeq" id="WP_121849452.1">
    <property type="nucleotide sequence ID" value="NZ_CP032050.1"/>
</dbReference>
<evidence type="ECO:0000259" key="3">
    <source>
        <dbReference type="PROSITE" id="PS50268"/>
    </source>
</evidence>
<name>A0A3G2L846_9FLAO</name>
<keyword evidence="5" id="KW-1185">Reference proteome</keyword>
<feature type="domain" description="PKD" evidence="2">
    <location>
        <begin position="465"/>
        <end position="552"/>
    </location>
</feature>
<dbReference type="SUPFAM" id="SSF48208">
    <property type="entry name" value="Six-hairpin glycosidases"/>
    <property type="match status" value="1"/>
</dbReference>
<dbReference type="SUPFAM" id="SSF49299">
    <property type="entry name" value="PKD domain"/>
    <property type="match status" value="4"/>
</dbReference>
<feature type="compositionally biased region" description="Polar residues" evidence="1">
    <location>
        <begin position="370"/>
        <end position="385"/>
    </location>
</feature>
<dbReference type="InterPro" id="IPR035986">
    <property type="entry name" value="PKD_dom_sf"/>
</dbReference>
<evidence type="ECO:0000259" key="2">
    <source>
        <dbReference type="PROSITE" id="PS50093"/>
    </source>
</evidence>
<feature type="compositionally biased region" description="Acidic residues" evidence="1">
    <location>
        <begin position="54"/>
        <end position="71"/>
    </location>
</feature>
<dbReference type="Gene3D" id="2.60.40.10">
    <property type="entry name" value="Immunoglobulins"/>
    <property type="match status" value="4"/>
</dbReference>
<evidence type="ECO:0000256" key="1">
    <source>
        <dbReference type="SAM" id="MobiDB-lite"/>
    </source>
</evidence>
<dbReference type="PANTHER" id="PTHR46182:SF2">
    <property type="entry name" value="FI19480P1"/>
    <property type="match status" value="1"/>
</dbReference>